<feature type="disulfide bond" evidence="13">
    <location>
        <begin position="109"/>
        <end position="123"/>
    </location>
</feature>
<reference evidence="16" key="3">
    <citation type="submission" date="2015-04" db="UniProtKB">
        <authorList>
            <consortium name="EnsemblPlants"/>
        </authorList>
    </citation>
    <scope>IDENTIFICATION</scope>
</reference>
<evidence type="ECO:0000256" key="7">
    <source>
        <dbReference type="ARBA" id="ARBA00023024"/>
    </source>
</evidence>
<accession>A0A0D9VI34</accession>
<keyword evidence="17" id="KW-1185">Reference proteome</keyword>
<dbReference type="Proteomes" id="UP000032180">
    <property type="component" value="Chromosome 2"/>
</dbReference>
<comment type="caution">
    <text evidence="13">Lacks conserved residue(s) required for the propagation of feature annotation.</text>
</comment>
<dbReference type="FunFam" id="1.10.530.10:FF:000052">
    <property type="entry name" value="Endochitinase PR4"/>
    <property type="match status" value="1"/>
</dbReference>
<evidence type="ECO:0000256" key="9">
    <source>
        <dbReference type="ARBA" id="ARBA00023277"/>
    </source>
</evidence>
<dbReference type="InterPro" id="IPR000726">
    <property type="entry name" value="Glyco_hydro_19_cat"/>
</dbReference>
<name>A0A0D9VI34_9ORYZ</name>
<evidence type="ECO:0000256" key="13">
    <source>
        <dbReference type="PROSITE-ProRule" id="PRU00261"/>
    </source>
</evidence>
<keyword evidence="4" id="KW-0732">Signal</keyword>
<dbReference type="Gramene" id="LPERR02G19050.1">
    <property type="protein sequence ID" value="LPERR02G19050.1"/>
    <property type="gene ID" value="LPERR02G19050"/>
</dbReference>
<evidence type="ECO:0000256" key="3">
    <source>
        <dbReference type="ARBA" id="ARBA00022669"/>
    </source>
</evidence>
<dbReference type="CDD" id="cd00035">
    <property type="entry name" value="ChtBD1"/>
    <property type="match status" value="1"/>
</dbReference>
<evidence type="ECO:0000256" key="8">
    <source>
        <dbReference type="ARBA" id="ARBA00023157"/>
    </source>
</evidence>
<dbReference type="CDD" id="cd00325">
    <property type="entry name" value="chitinase_GH19"/>
    <property type="match status" value="1"/>
</dbReference>
<feature type="domain" description="Chitin-binding type-1" evidence="15">
    <location>
        <begin position="99"/>
        <end position="134"/>
    </location>
</feature>
<keyword evidence="3 13" id="KW-0147">Chitin-binding</keyword>
<evidence type="ECO:0000256" key="11">
    <source>
        <dbReference type="ARBA" id="ARBA00023326"/>
    </source>
</evidence>
<dbReference type="GO" id="GO:0006952">
    <property type="term" value="P:defense response"/>
    <property type="evidence" value="ECO:0007669"/>
    <property type="project" value="UniProtKB-KW"/>
</dbReference>
<keyword evidence="10" id="KW-0326">Glycosidase</keyword>
<dbReference type="EC" id="3.2.1.14" evidence="2"/>
<evidence type="ECO:0000313" key="16">
    <source>
        <dbReference type="EnsemblPlants" id="LPERR02G19050.1"/>
    </source>
</evidence>
<evidence type="ECO:0000256" key="1">
    <source>
        <dbReference type="ARBA" id="ARBA00000822"/>
    </source>
</evidence>
<dbReference type="FunFam" id="3.30.20.10:FF:000001">
    <property type="entry name" value="Endochitinase (Chitinase)"/>
    <property type="match status" value="1"/>
</dbReference>
<dbReference type="STRING" id="77586.A0A0D9VI34"/>
<reference evidence="16 17" key="1">
    <citation type="submission" date="2012-08" db="EMBL/GenBank/DDBJ databases">
        <title>Oryza genome evolution.</title>
        <authorList>
            <person name="Wing R.A."/>
        </authorList>
    </citation>
    <scope>NUCLEOTIDE SEQUENCE</scope>
</reference>
<dbReference type="GO" id="GO:0000272">
    <property type="term" value="P:polysaccharide catabolic process"/>
    <property type="evidence" value="ECO:0007669"/>
    <property type="project" value="UniProtKB-KW"/>
</dbReference>
<dbReference type="EnsemblPlants" id="LPERR02G19050.1">
    <property type="protein sequence ID" value="LPERR02G19050.1"/>
    <property type="gene ID" value="LPERR02G19050"/>
</dbReference>
<keyword evidence="8 13" id="KW-1015">Disulfide bond</keyword>
<protein>
    <recommendedName>
        <fullName evidence="2">chitinase</fullName>
        <ecNumber evidence="2">3.2.1.14</ecNumber>
    </recommendedName>
</protein>
<dbReference type="Gene3D" id="1.10.530.10">
    <property type="match status" value="1"/>
</dbReference>
<reference evidence="17" key="2">
    <citation type="submission" date="2013-12" db="EMBL/GenBank/DDBJ databases">
        <authorList>
            <person name="Yu Y."/>
            <person name="Lee S."/>
            <person name="de Baynast K."/>
            <person name="Wissotski M."/>
            <person name="Liu L."/>
            <person name="Talag J."/>
            <person name="Goicoechea J."/>
            <person name="Angelova A."/>
            <person name="Jetty R."/>
            <person name="Kudrna D."/>
            <person name="Golser W."/>
            <person name="Rivera L."/>
            <person name="Zhang J."/>
            <person name="Wing R."/>
        </authorList>
    </citation>
    <scope>NUCLEOTIDE SEQUENCE</scope>
</reference>
<dbReference type="InterPro" id="IPR001002">
    <property type="entry name" value="Chitin-bd_1"/>
</dbReference>
<keyword evidence="5" id="KW-0378">Hydrolase</keyword>
<feature type="compositionally biased region" description="Low complexity" evidence="14">
    <location>
        <begin position="57"/>
        <end position="69"/>
    </location>
</feature>
<dbReference type="AlphaFoldDB" id="A0A0D9VI34"/>
<dbReference type="Gene3D" id="3.30.60.10">
    <property type="entry name" value="Endochitinase-like"/>
    <property type="match status" value="1"/>
</dbReference>
<evidence type="ECO:0000256" key="4">
    <source>
        <dbReference type="ARBA" id="ARBA00022729"/>
    </source>
</evidence>
<dbReference type="PROSITE" id="PS00773">
    <property type="entry name" value="CHITINASE_19_1"/>
    <property type="match status" value="1"/>
</dbReference>
<dbReference type="Gene3D" id="3.30.20.10">
    <property type="entry name" value="Endochitinase, domain 2"/>
    <property type="match status" value="1"/>
</dbReference>
<dbReference type="Pfam" id="PF00187">
    <property type="entry name" value="Chitin_bind_1"/>
    <property type="match status" value="1"/>
</dbReference>
<proteinExistence type="inferred from homology"/>
<evidence type="ECO:0000313" key="17">
    <source>
        <dbReference type="Proteomes" id="UP000032180"/>
    </source>
</evidence>
<dbReference type="SUPFAM" id="SSF57016">
    <property type="entry name" value="Plant lectins/antimicrobial peptides"/>
    <property type="match status" value="1"/>
</dbReference>
<dbReference type="SUPFAM" id="SSF53955">
    <property type="entry name" value="Lysozyme-like"/>
    <property type="match status" value="1"/>
</dbReference>
<evidence type="ECO:0000256" key="10">
    <source>
        <dbReference type="ARBA" id="ARBA00023295"/>
    </source>
</evidence>
<dbReference type="GO" id="GO:0006032">
    <property type="term" value="P:chitin catabolic process"/>
    <property type="evidence" value="ECO:0007669"/>
    <property type="project" value="UniProtKB-KW"/>
</dbReference>
<dbReference type="InterPro" id="IPR023346">
    <property type="entry name" value="Lysozyme-like_dom_sf"/>
</dbReference>
<dbReference type="PANTHER" id="PTHR22595:SF193">
    <property type="entry name" value="ENDOCHITINASE EP3"/>
    <property type="match status" value="1"/>
</dbReference>
<dbReference type="GO" id="GO:0008061">
    <property type="term" value="F:chitin binding"/>
    <property type="evidence" value="ECO:0007669"/>
    <property type="project" value="UniProtKB-UniRule"/>
</dbReference>
<keyword evidence="9" id="KW-0119">Carbohydrate metabolism</keyword>
<dbReference type="HOGENOM" id="CLU_045506_1_1_1"/>
<evidence type="ECO:0000256" key="2">
    <source>
        <dbReference type="ARBA" id="ARBA00012729"/>
    </source>
</evidence>
<dbReference type="FunFam" id="3.30.60.10:FF:000003">
    <property type="entry name" value="Class IV chitinase"/>
    <property type="match status" value="1"/>
</dbReference>
<dbReference type="PROSITE" id="PS00026">
    <property type="entry name" value="CHIT_BIND_I_1"/>
    <property type="match status" value="1"/>
</dbReference>
<feature type="disulfide bond" evidence="13">
    <location>
        <begin position="104"/>
        <end position="116"/>
    </location>
</feature>
<dbReference type="PANTHER" id="PTHR22595">
    <property type="entry name" value="CHITINASE-RELATED"/>
    <property type="match status" value="1"/>
</dbReference>
<comment type="similarity">
    <text evidence="12">Belongs to the glycosyl hydrolase 19 family. Chitinase class IV subfamily.</text>
</comment>
<evidence type="ECO:0000259" key="15">
    <source>
        <dbReference type="PROSITE" id="PS50941"/>
    </source>
</evidence>
<dbReference type="Pfam" id="PF00182">
    <property type="entry name" value="Glyco_hydro_19"/>
    <property type="match status" value="2"/>
</dbReference>
<dbReference type="GO" id="GO:0008843">
    <property type="term" value="F:endochitinase activity"/>
    <property type="evidence" value="ECO:0007669"/>
    <property type="project" value="UniProtKB-EC"/>
</dbReference>
<evidence type="ECO:0000256" key="6">
    <source>
        <dbReference type="ARBA" id="ARBA00022821"/>
    </source>
</evidence>
<evidence type="ECO:0000256" key="12">
    <source>
        <dbReference type="ARBA" id="ARBA00061032"/>
    </source>
</evidence>
<dbReference type="GO" id="GO:0016998">
    <property type="term" value="P:cell wall macromolecule catabolic process"/>
    <property type="evidence" value="ECO:0007669"/>
    <property type="project" value="InterPro"/>
</dbReference>
<comment type="catalytic activity">
    <reaction evidence="1">
        <text>Random endo-hydrolysis of N-acetyl-beta-D-glucosaminide (1-&gt;4)-beta-linkages in chitin and chitodextrins.</text>
        <dbReference type="EC" id="3.2.1.14"/>
    </reaction>
</comment>
<keyword evidence="6" id="KW-0611">Plant defense</keyword>
<feature type="region of interest" description="Disordered" evidence="14">
    <location>
        <begin position="54"/>
        <end position="73"/>
    </location>
</feature>
<organism evidence="16 17">
    <name type="scientific">Leersia perrieri</name>
    <dbReference type="NCBI Taxonomy" id="77586"/>
    <lineage>
        <taxon>Eukaryota</taxon>
        <taxon>Viridiplantae</taxon>
        <taxon>Streptophyta</taxon>
        <taxon>Embryophyta</taxon>
        <taxon>Tracheophyta</taxon>
        <taxon>Spermatophyta</taxon>
        <taxon>Magnoliopsida</taxon>
        <taxon>Liliopsida</taxon>
        <taxon>Poales</taxon>
        <taxon>Poaceae</taxon>
        <taxon>BOP clade</taxon>
        <taxon>Oryzoideae</taxon>
        <taxon>Oryzeae</taxon>
        <taxon>Oryzinae</taxon>
        <taxon>Leersia</taxon>
    </lineage>
</organism>
<evidence type="ECO:0000256" key="14">
    <source>
        <dbReference type="SAM" id="MobiDB-lite"/>
    </source>
</evidence>
<evidence type="ECO:0000256" key="5">
    <source>
        <dbReference type="ARBA" id="ARBA00022801"/>
    </source>
</evidence>
<sequence>MPVPAGVDVNAFDPVPRLNSRARKVRPSRRSLSRITTLHPCIAARIFKRPRATGNLTSQVTQQTQRTQSKALATNQPAMARRISLLAVVLAVAAVSAAAQNCGCAADQCCSRWGFCGVGSDYCGKGCQSGPCDVPDTNNVSVASIVTPEFFAALVAQAADSCAAKGFYTRDAFLSAAGGYPSFGRTGSVDDSKREIAAFFAHANHETIKFCYIEEIDGPSKNYCDPTFTQWPCAEGKGYYGRGPLQISWNYNYGSAGTSLGFDGLGDPDAVARSPVLAFQTALWYWDNNVHSAIVSGQGFGATIRAINGALECDGKNPTAVNNRVAYYQQFCQQFGVDPGSNLTC</sequence>
<dbReference type="InterPro" id="IPR018371">
    <property type="entry name" value="Chitin-binding_1_CS"/>
</dbReference>
<keyword evidence="11" id="KW-0624">Polysaccharide degradation</keyword>
<dbReference type="InterPro" id="IPR036861">
    <property type="entry name" value="Endochitinase-like_sf"/>
</dbReference>
<dbReference type="eggNOG" id="KOG4742">
    <property type="taxonomic scope" value="Eukaryota"/>
</dbReference>
<dbReference type="PROSITE" id="PS50941">
    <property type="entry name" value="CHIT_BIND_I_2"/>
    <property type="match status" value="1"/>
</dbReference>
<dbReference type="SMART" id="SM00270">
    <property type="entry name" value="ChtBD1"/>
    <property type="match status" value="1"/>
</dbReference>
<keyword evidence="7" id="KW-0146">Chitin degradation</keyword>